<accession>A0A0G0LS42</accession>
<dbReference type="EMBL" id="LBVV01000015">
    <property type="protein sequence ID" value="KKQ93857.1"/>
    <property type="molecule type" value="Genomic_DNA"/>
</dbReference>
<feature type="transmembrane region" description="Helical" evidence="1">
    <location>
        <begin position="48"/>
        <end position="68"/>
    </location>
</feature>
<organism evidence="2 3">
    <name type="scientific">candidate division CPR2 bacterium GW2011_GWC2_39_10</name>
    <dbReference type="NCBI Taxonomy" id="1618345"/>
    <lineage>
        <taxon>Bacteria</taxon>
        <taxon>Bacteria division CPR2</taxon>
    </lineage>
</organism>
<evidence type="ECO:0000313" key="2">
    <source>
        <dbReference type="EMBL" id="KKQ93857.1"/>
    </source>
</evidence>
<evidence type="ECO:0000313" key="3">
    <source>
        <dbReference type="Proteomes" id="UP000034207"/>
    </source>
</evidence>
<proteinExistence type="predicted"/>
<gene>
    <name evidence="2" type="ORF">UT18_C0015G0011</name>
</gene>
<feature type="transmembrane region" description="Helical" evidence="1">
    <location>
        <begin position="7"/>
        <end position="28"/>
    </location>
</feature>
<evidence type="ECO:0008006" key="4">
    <source>
        <dbReference type="Google" id="ProtNLM"/>
    </source>
</evidence>
<keyword evidence="1" id="KW-1133">Transmembrane helix</keyword>
<keyword evidence="1" id="KW-0472">Membrane</keyword>
<protein>
    <recommendedName>
        <fullName evidence="4">5-bromo-4-chloroindolyl phosphate hydrolysis protein</fullName>
    </recommendedName>
</protein>
<dbReference type="STRING" id="1618345.UT18_C0015G0011"/>
<reference evidence="2 3" key="1">
    <citation type="journal article" date="2015" name="Nature">
        <title>rRNA introns, odd ribosomes, and small enigmatic genomes across a large radiation of phyla.</title>
        <authorList>
            <person name="Brown C.T."/>
            <person name="Hug L.A."/>
            <person name="Thomas B.C."/>
            <person name="Sharon I."/>
            <person name="Castelle C.J."/>
            <person name="Singh A."/>
            <person name="Wilkins M.J."/>
            <person name="Williams K.H."/>
            <person name="Banfield J.F."/>
        </authorList>
    </citation>
    <scope>NUCLEOTIDE SEQUENCE [LARGE SCALE GENOMIC DNA]</scope>
</reference>
<comment type="caution">
    <text evidence="2">The sequence shown here is derived from an EMBL/GenBank/DDBJ whole genome shotgun (WGS) entry which is preliminary data.</text>
</comment>
<evidence type="ECO:0000256" key="1">
    <source>
        <dbReference type="SAM" id="Phobius"/>
    </source>
</evidence>
<name>A0A0G0LS42_UNCC2</name>
<sequence>MLKKSESLYIGAASLMIALLTWIVLKAVRTSMIISIGIIATNYISTGLVWLFGLIGITMTGIGLYQLIKGSSQDRLKKSSLAYRSKTSGQEEIRDQLKIIIATRPKLRQEINDCLNQLDSVKSMYDRFNQLIKSNEAEFVSGAIVGLKEIERTVCSNLKWVINSSIAAEEDYSSATDKFYDQSRERIRQVIDANDLIIDKGNEFLLALADNISQMDASSATTLLDSWLEVIREQNEQSTIMGGRKN</sequence>
<dbReference type="AlphaFoldDB" id="A0A0G0LS42"/>
<keyword evidence="1" id="KW-0812">Transmembrane</keyword>
<dbReference type="Proteomes" id="UP000034207">
    <property type="component" value="Unassembled WGS sequence"/>
</dbReference>